<evidence type="ECO:0000313" key="15">
    <source>
        <dbReference type="EMBL" id="QQX28237.1"/>
    </source>
</evidence>
<evidence type="ECO:0000256" key="2">
    <source>
        <dbReference type="ARBA" id="ARBA00008892"/>
    </source>
</evidence>
<dbReference type="GO" id="GO:0015986">
    <property type="term" value="P:proton motive force-driven ATP synthesis"/>
    <property type="evidence" value="ECO:0007669"/>
    <property type="project" value="InterPro"/>
</dbReference>
<feature type="region of interest" description="Disordered" evidence="13">
    <location>
        <begin position="34"/>
        <end position="54"/>
    </location>
</feature>
<keyword evidence="9 12" id="KW-0496">Mitochondrion</keyword>
<dbReference type="PANTHER" id="PTHR39937:SF1">
    <property type="entry name" value="ATP SYNTHASE PROTEIN 8"/>
    <property type="match status" value="1"/>
</dbReference>
<evidence type="ECO:0000256" key="10">
    <source>
        <dbReference type="ARBA" id="ARBA00023136"/>
    </source>
</evidence>
<evidence type="ECO:0000256" key="12">
    <source>
        <dbReference type="RuleBase" id="RU003661"/>
    </source>
</evidence>
<sequence>MPQLNPAPWLFYFLLTWLILISLTPKKILKHTSLGTPNPQSTKTSNFTWTWPWQ</sequence>
<dbReference type="EMBL" id="MT702387">
    <property type="protein sequence ID" value="QQX28237.1"/>
    <property type="molecule type" value="Genomic_DNA"/>
</dbReference>
<reference evidence="15" key="1">
    <citation type="submission" date="2020-07" db="EMBL/GenBank/DDBJ databases">
        <title>The complete mitochondrial genome of Hylarana latouchii (Anura: Ranidae) and phylogenetic analysis.</title>
        <authorList>
            <person name="Zheng Y.-Y."/>
            <person name="Sun Y.-J."/>
            <person name="Ma L."/>
            <person name="Zheng W.-C."/>
            <person name="Lin Z.-H."/>
        </authorList>
    </citation>
    <scope>NUCLEOTIDE SEQUENCE</scope>
    <source>
        <tissue evidence="15">Muscle</tissue>
    </source>
</reference>
<dbReference type="InterPro" id="IPR001421">
    <property type="entry name" value="ATP8_metazoa"/>
</dbReference>
<organism evidence="15">
    <name type="scientific">Hylarana latouchii</name>
    <name type="common">broad-folded frog</name>
    <dbReference type="NCBI Taxonomy" id="156873"/>
    <lineage>
        <taxon>Eukaryota</taxon>
        <taxon>Metazoa</taxon>
        <taxon>Chordata</taxon>
        <taxon>Craniata</taxon>
        <taxon>Vertebrata</taxon>
        <taxon>Euteleostomi</taxon>
        <taxon>Amphibia</taxon>
        <taxon>Batrachia</taxon>
        <taxon>Anura</taxon>
        <taxon>Neobatrachia</taxon>
        <taxon>Ranoidea</taxon>
        <taxon>Ranidae</taxon>
        <taxon>Hylarana</taxon>
    </lineage>
</organism>
<evidence type="ECO:0000256" key="8">
    <source>
        <dbReference type="ARBA" id="ARBA00023065"/>
    </source>
</evidence>
<geneLocation type="mitochondrion" evidence="15"/>
<dbReference type="GO" id="GO:0015078">
    <property type="term" value="F:proton transmembrane transporter activity"/>
    <property type="evidence" value="ECO:0007669"/>
    <property type="project" value="InterPro"/>
</dbReference>
<keyword evidence="8 12" id="KW-0406">Ion transport</keyword>
<dbReference type="Pfam" id="PF00895">
    <property type="entry name" value="ATP-synt_8"/>
    <property type="match status" value="1"/>
</dbReference>
<keyword evidence="7 14" id="KW-1133">Transmembrane helix</keyword>
<protein>
    <recommendedName>
        <fullName evidence="12">ATP synthase complex subunit 8</fullName>
    </recommendedName>
</protein>
<evidence type="ECO:0000256" key="7">
    <source>
        <dbReference type="ARBA" id="ARBA00022989"/>
    </source>
</evidence>
<name>A0A7U0R678_9NEOB</name>
<keyword evidence="11" id="KW-0066">ATP synthesis</keyword>
<evidence type="ECO:0000256" key="4">
    <source>
        <dbReference type="ARBA" id="ARBA00022547"/>
    </source>
</evidence>
<dbReference type="PANTHER" id="PTHR39937">
    <property type="entry name" value="ATP SYNTHASE PROTEIN 8"/>
    <property type="match status" value="1"/>
</dbReference>
<keyword evidence="10 14" id="KW-0472">Membrane</keyword>
<keyword evidence="3 12" id="KW-0813">Transport</keyword>
<comment type="subcellular location">
    <subcellularLocation>
        <location evidence="1 12">Mitochondrion membrane</location>
        <topology evidence="1 12">Single-pass membrane protein</topology>
    </subcellularLocation>
</comment>
<evidence type="ECO:0000256" key="5">
    <source>
        <dbReference type="ARBA" id="ARBA00022692"/>
    </source>
</evidence>
<evidence type="ECO:0000256" key="9">
    <source>
        <dbReference type="ARBA" id="ARBA00023128"/>
    </source>
</evidence>
<keyword evidence="6 12" id="KW-0375">Hydrogen ion transport</keyword>
<feature type="transmembrane region" description="Helical" evidence="14">
    <location>
        <begin position="6"/>
        <end position="24"/>
    </location>
</feature>
<evidence type="ECO:0000256" key="14">
    <source>
        <dbReference type="SAM" id="Phobius"/>
    </source>
</evidence>
<evidence type="ECO:0000256" key="6">
    <source>
        <dbReference type="ARBA" id="ARBA00022781"/>
    </source>
</evidence>
<keyword evidence="4 12" id="KW-0138">CF(0)</keyword>
<dbReference type="GO" id="GO:0031966">
    <property type="term" value="C:mitochondrial membrane"/>
    <property type="evidence" value="ECO:0007669"/>
    <property type="project" value="UniProtKB-SubCell"/>
</dbReference>
<proteinExistence type="inferred from homology"/>
<evidence type="ECO:0000256" key="11">
    <source>
        <dbReference type="ARBA" id="ARBA00023310"/>
    </source>
</evidence>
<evidence type="ECO:0000256" key="13">
    <source>
        <dbReference type="SAM" id="MobiDB-lite"/>
    </source>
</evidence>
<comment type="similarity">
    <text evidence="2 12">Belongs to the ATPase protein 8 family.</text>
</comment>
<evidence type="ECO:0000256" key="1">
    <source>
        <dbReference type="ARBA" id="ARBA00004304"/>
    </source>
</evidence>
<dbReference type="InterPro" id="IPR050635">
    <property type="entry name" value="ATPase_protein_8"/>
</dbReference>
<dbReference type="AlphaFoldDB" id="A0A7U0R678"/>
<gene>
    <name evidence="15" type="primary">ATP8</name>
</gene>
<evidence type="ECO:0000256" key="3">
    <source>
        <dbReference type="ARBA" id="ARBA00022448"/>
    </source>
</evidence>
<dbReference type="GO" id="GO:0045259">
    <property type="term" value="C:proton-transporting ATP synthase complex"/>
    <property type="evidence" value="ECO:0007669"/>
    <property type="project" value="UniProtKB-KW"/>
</dbReference>
<keyword evidence="5 12" id="KW-0812">Transmembrane</keyword>
<accession>A0A7U0R678</accession>